<evidence type="ECO:0000313" key="5">
    <source>
        <dbReference type="Proteomes" id="UP000186601"/>
    </source>
</evidence>
<dbReference type="PROSITE" id="PS51257">
    <property type="entry name" value="PROKAR_LIPOPROTEIN"/>
    <property type="match status" value="1"/>
</dbReference>
<organism evidence="4 5">
    <name type="scientific">Hermanssonia centrifuga</name>
    <dbReference type="NCBI Taxonomy" id="98765"/>
    <lineage>
        <taxon>Eukaryota</taxon>
        <taxon>Fungi</taxon>
        <taxon>Dikarya</taxon>
        <taxon>Basidiomycota</taxon>
        <taxon>Agaricomycotina</taxon>
        <taxon>Agaricomycetes</taxon>
        <taxon>Polyporales</taxon>
        <taxon>Meruliaceae</taxon>
        <taxon>Hermanssonia</taxon>
    </lineage>
</organism>
<proteinExistence type="predicted"/>
<feature type="compositionally biased region" description="Low complexity" evidence="1">
    <location>
        <begin position="297"/>
        <end position="308"/>
    </location>
</feature>
<accession>A0A2R6NM47</accession>
<evidence type="ECO:0000256" key="1">
    <source>
        <dbReference type="SAM" id="MobiDB-lite"/>
    </source>
</evidence>
<keyword evidence="2" id="KW-0472">Membrane</keyword>
<dbReference type="EMBL" id="MLYV02001107">
    <property type="protein sequence ID" value="PSR73092.1"/>
    <property type="molecule type" value="Genomic_DNA"/>
</dbReference>
<feature type="signal peptide" evidence="3">
    <location>
        <begin position="1"/>
        <end position="22"/>
    </location>
</feature>
<feature type="chain" id="PRO_5015338011" evidence="3">
    <location>
        <begin position="23"/>
        <end position="434"/>
    </location>
</feature>
<name>A0A2R6NM47_9APHY</name>
<evidence type="ECO:0000256" key="2">
    <source>
        <dbReference type="SAM" id="Phobius"/>
    </source>
</evidence>
<dbReference type="Proteomes" id="UP000186601">
    <property type="component" value="Unassembled WGS sequence"/>
</dbReference>
<feature type="transmembrane region" description="Helical" evidence="2">
    <location>
        <begin position="317"/>
        <end position="338"/>
    </location>
</feature>
<feature type="region of interest" description="Disordered" evidence="1">
    <location>
        <begin position="280"/>
        <end position="308"/>
    </location>
</feature>
<reference evidence="4 5" key="1">
    <citation type="submission" date="2018-02" db="EMBL/GenBank/DDBJ databases">
        <title>Genome sequence of the basidiomycete white-rot fungus Phlebia centrifuga.</title>
        <authorList>
            <person name="Granchi Z."/>
            <person name="Peng M."/>
            <person name="de Vries R.P."/>
            <person name="Hilden K."/>
            <person name="Makela M.R."/>
            <person name="Grigoriev I."/>
            <person name="Riley R."/>
        </authorList>
    </citation>
    <scope>NUCLEOTIDE SEQUENCE [LARGE SCALE GENOMIC DNA]</scope>
    <source>
        <strain evidence="4 5">FBCC195</strain>
    </source>
</reference>
<keyword evidence="2" id="KW-1133">Transmembrane helix</keyword>
<dbReference type="AlphaFoldDB" id="A0A2R6NM47"/>
<dbReference type="OrthoDB" id="3245657at2759"/>
<keyword evidence="5" id="KW-1185">Reference proteome</keyword>
<comment type="caution">
    <text evidence="4">The sequence shown here is derived from an EMBL/GenBank/DDBJ whole genome shotgun (WGS) entry which is preliminary data.</text>
</comment>
<evidence type="ECO:0000256" key="3">
    <source>
        <dbReference type="SAM" id="SignalP"/>
    </source>
</evidence>
<evidence type="ECO:0000313" key="4">
    <source>
        <dbReference type="EMBL" id="PSR73092.1"/>
    </source>
</evidence>
<gene>
    <name evidence="4" type="ORF">PHLCEN_2v11039</name>
</gene>
<sequence>MPSRQCIVFLVSLILLSGQACAALVNVTVDDQSPDPPPGVTLIYSPIDDWNTGPSCTTCVERPVDAFEGTWHDTTYNPADAAQSTMATATFQFTGTLYELIATYRNQHDGLDPGSAIYAFGILSHSSVNDFREENLLFYLDGEPCGAYEQSPVRGDPAYSYNINLYANDSIPHGPHNFTIQNGQQAGSSSLILLDYYVYSMDDEAPSSSDGTSTVIVTQAPSTFSYTSEVQPSMLSSPPTIASSSLRATTSTSSLPGIPITSSSSIVLITGSPSAGAPMIAPSSPAPLAHPTGNNLSPSASSSLTESSHSVSPHTRAVIIACTVCGGVILLALIFFCCRRHLRSRLDKHMLFEINQFVLPVERPGTPSQLTTPLAYTQSLPDVGDDDVFSSASTNGTTSVAHFPSSSGPDAMSLPPAYKRSAWEGEITLKSSLA</sequence>
<keyword evidence="2" id="KW-0812">Transmembrane</keyword>
<keyword evidence="3" id="KW-0732">Signal</keyword>
<protein>
    <submittedName>
        <fullName evidence="4">Uncharacterized protein</fullName>
    </submittedName>
</protein>